<dbReference type="GO" id="GO:0043041">
    <property type="term" value="P:amino acid activation for nonribosomal peptide biosynthetic process"/>
    <property type="evidence" value="ECO:0007669"/>
    <property type="project" value="TreeGrafter"/>
</dbReference>
<dbReference type="GO" id="GO:0003824">
    <property type="term" value="F:catalytic activity"/>
    <property type="evidence" value="ECO:0007669"/>
    <property type="project" value="InterPro"/>
</dbReference>
<dbReference type="GO" id="GO:0005829">
    <property type="term" value="C:cytosol"/>
    <property type="evidence" value="ECO:0007669"/>
    <property type="project" value="TreeGrafter"/>
</dbReference>
<evidence type="ECO:0000313" key="6">
    <source>
        <dbReference type="Proteomes" id="UP000664781"/>
    </source>
</evidence>
<feature type="domain" description="Carrier" evidence="4">
    <location>
        <begin position="577"/>
        <end position="652"/>
    </location>
</feature>
<dbReference type="PANTHER" id="PTHR45527">
    <property type="entry name" value="NONRIBOSOMAL PEPTIDE SYNTHETASE"/>
    <property type="match status" value="1"/>
</dbReference>
<dbReference type="PANTHER" id="PTHR45527:SF1">
    <property type="entry name" value="FATTY ACID SYNTHASE"/>
    <property type="match status" value="1"/>
</dbReference>
<dbReference type="InterPro" id="IPR009081">
    <property type="entry name" value="PP-bd_ACP"/>
</dbReference>
<evidence type="ECO:0000313" key="5">
    <source>
        <dbReference type="EMBL" id="MBO0657311.1"/>
    </source>
</evidence>
<evidence type="ECO:0000259" key="4">
    <source>
        <dbReference type="PROSITE" id="PS50075"/>
    </source>
</evidence>
<dbReference type="Pfam" id="PF00668">
    <property type="entry name" value="Condensation"/>
    <property type="match status" value="2"/>
</dbReference>
<gene>
    <name evidence="5" type="ORF">J1792_32750</name>
</gene>
<dbReference type="Gene3D" id="3.30.559.30">
    <property type="entry name" value="Nonribosomal peptide synthetase, condensation domain"/>
    <property type="match status" value="2"/>
</dbReference>
<dbReference type="GO" id="GO:0008610">
    <property type="term" value="P:lipid biosynthetic process"/>
    <property type="evidence" value="ECO:0007669"/>
    <property type="project" value="UniProtKB-ARBA"/>
</dbReference>
<dbReference type="SUPFAM" id="SSF47336">
    <property type="entry name" value="ACP-like"/>
    <property type="match status" value="1"/>
</dbReference>
<organism evidence="5 6">
    <name type="scientific">Streptomyces triculaminicus</name>
    <dbReference type="NCBI Taxonomy" id="2816232"/>
    <lineage>
        <taxon>Bacteria</taxon>
        <taxon>Bacillati</taxon>
        <taxon>Actinomycetota</taxon>
        <taxon>Actinomycetes</taxon>
        <taxon>Kitasatosporales</taxon>
        <taxon>Streptomycetaceae</taxon>
        <taxon>Streptomyces</taxon>
    </lineage>
</organism>
<reference evidence="5" key="1">
    <citation type="submission" date="2021-03" db="EMBL/GenBank/DDBJ databases">
        <title>Streptomyces strains.</title>
        <authorList>
            <person name="Lund M.B."/>
            <person name="Toerring T."/>
        </authorList>
    </citation>
    <scope>NUCLEOTIDE SEQUENCE</scope>
    <source>
        <strain evidence="5">JCM 4242</strain>
    </source>
</reference>
<dbReference type="GO" id="GO:0044550">
    <property type="term" value="P:secondary metabolite biosynthetic process"/>
    <property type="evidence" value="ECO:0007669"/>
    <property type="project" value="TreeGrafter"/>
</dbReference>
<evidence type="ECO:0000256" key="3">
    <source>
        <dbReference type="ARBA" id="ARBA00022553"/>
    </source>
</evidence>
<dbReference type="GO" id="GO:0017000">
    <property type="term" value="P:antibiotic biosynthetic process"/>
    <property type="evidence" value="ECO:0007669"/>
    <property type="project" value="UniProtKB-ARBA"/>
</dbReference>
<name>A0A939JQD3_9ACTN</name>
<dbReference type="EMBL" id="JAFMOF010000008">
    <property type="protein sequence ID" value="MBO0657311.1"/>
    <property type="molecule type" value="Genomic_DNA"/>
</dbReference>
<dbReference type="PROSITE" id="PS50075">
    <property type="entry name" value="CARRIER"/>
    <property type="match status" value="1"/>
</dbReference>
<dbReference type="Proteomes" id="UP000664781">
    <property type="component" value="Unassembled WGS sequence"/>
</dbReference>
<dbReference type="InterPro" id="IPR001242">
    <property type="entry name" value="Condensation_dom"/>
</dbReference>
<keyword evidence="6" id="KW-1185">Reference proteome</keyword>
<dbReference type="Gene3D" id="3.30.559.10">
    <property type="entry name" value="Chloramphenicol acetyltransferase-like domain"/>
    <property type="match status" value="2"/>
</dbReference>
<evidence type="ECO:0000256" key="2">
    <source>
        <dbReference type="ARBA" id="ARBA00022450"/>
    </source>
</evidence>
<dbReference type="Pfam" id="PF00550">
    <property type="entry name" value="PP-binding"/>
    <property type="match status" value="1"/>
</dbReference>
<protein>
    <recommendedName>
        <fullName evidence="4">Carrier domain-containing protein</fullName>
    </recommendedName>
</protein>
<sequence length="1105" mass="118393">MATDQSGGAAPEAGDGRQVALSVGQQAMWVAWQLDRDQWTHIIPLAFDIEGDLDIERLRTALAALTERYPHLRGRVRDTGDGTPVLDWSAMPPVAVRERTTADSADRATRAAWQYPFDLTAGPLLRADVIRHPEGTVLLIAIHHLVCDGASVLTLLDALERAWRGEKLGDPDGTETFAASADRSRALAEGPEGEVHRRFWRDALGGEPPSFELPAPLEPTGYQVLGRPLDGALLDRVAGLAQRLGVSRFTVMFGVFFVLLRRYGGQDRLLTAVPFHGRSLPGTQEAVGYFVNVLPVLRTVTRTDDYASLITGLHHDMRALTAHGDLPLPALLRAAGLSGPDAHARTHQVVFQWWDAGRHPRVDVRALRLSAPGGPSCILRLRQLESTADYRAAFMLRGDKGGLSMLLKDPGGTLGPTLLTAMADDYLALLDDACATPHRPIGEVAAVLRRTEETPAQVVVTGELPPPWRGLLSAHDGAHGVLPDDMTAYVVDQDGNPAAPGVPGRLWLSGQAAALAASDAVPDDDPGRLPALQPLSAAGDSARRTGLRARWLPGARLELLAPATEPGGPTRPAADAETPPACLDELADVWGQVLGIEPPGPEESFFELGGHSLLVGMLVTQVREDLGAEITLRDVFDHPRLVELAALVDERTAPAPAAPPTGPAPRAARLPASGFQERIWLAERLDPGRALYNVVLAWRLHGRLDPGTLEKALAVLVDRHEILRTRFLDDDGRLVQSIQAPWNPVLELLELDGMPEPDASAAVEAWLREAARTRFDPESGQLVRFALAELPAGGQALLVCAHHLVLDGASVQTLAAELATGYRVAGEGLPSEPPARQYRDFVAALEDPRARAEAAAAVDFWAARLAGAPARLPLDPPSPSRPDGAFALELPDDLLPRLRAVGGERGTSWFMVAATALAAALHRLTEHEDITFAVPVADSPGDGFAGLLGPRLGTAVLRSTRRSGDTLGDLLAATRETVLLLADHPRAPLDDLIARLAPPRSSTSTPFADVMLNMSSRSAAPVSVAGAEMAPLHSDERYGYDTKFGLTVTFVEDGTRLRAGLSYRGDRFDPADVTRLGRFLASLLTTFPDRLTIPLEELDPPAVAS</sequence>
<dbReference type="GO" id="GO:0031177">
    <property type="term" value="F:phosphopantetheine binding"/>
    <property type="evidence" value="ECO:0007669"/>
    <property type="project" value="InterPro"/>
</dbReference>
<dbReference type="SMART" id="SM00823">
    <property type="entry name" value="PKS_PP"/>
    <property type="match status" value="1"/>
</dbReference>
<dbReference type="Gene3D" id="1.10.1200.10">
    <property type="entry name" value="ACP-like"/>
    <property type="match status" value="1"/>
</dbReference>
<comment type="cofactor">
    <cofactor evidence="1">
        <name>pantetheine 4'-phosphate</name>
        <dbReference type="ChEBI" id="CHEBI:47942"/>
    </cofactor>
</comment>
<keyword evidence="3" id="KW-0597">Phosphoprotein</keyword>
<dbReference type="InterPro" id="IPR023213">
    <property type="entry name" value="CAT-like_dom_sf"/>
</dbReference>
<accession>A0A939JQD3</accession>
<dbReference type="AlphaFoldDB" id="A0A939JQD3"/>
<dbReference type="RefSeq" id="WP_207248897.1">
    <property type="nucleotide sequence ID" value="NZ_JAFMOF010000008.1"/>
</dbReference>
<dbReference type="SUPFAM" id="SSF52777">
    <property type="entry name" value="CoA-dependent acyltransferases"/>
    <property type="match status" value="4"/>
</dbReference>
<dbReference type="InterPro" id="IPR036736">
    <property type="entry name" value="ACP-like_sf"/>
</dbReference>
<proteinExistence type="predicted"/>
<comment type="caution">
    <text evidence="5">The sequence shown here is derived from an EMBL/GenBank/DDBJ whole genome shotgun (WGS) entry which is preliminary data.</text>
</comment>
<evidence type="ECO:0000256" key="1">
    <source>
        <dbReference type="ARBA" id="ARBA00001957"/>
    </source>
</evidence>
<keyword evidence="2" id="KW-0596">Phosphopantetheine</keyword>
<dbReference type="InterPro" id="IPR020806">
    <property type="entry name" value="PKS_PP-bd"/>
</dbReference>